<protein>
    <recommendedName>
        <fullName evidence="9">Phosphopantetheine adenylyltransferase</fullName>
        <ecNumber evidence="9">2.7.7.3</ecNumber>
    </recommendedName>
    <alternativeName>
        <fullName evidence="9">Dephospho-CoA pyrophosphorylase</fullName>
    </alternativeName>
    <alternativeName>
        <fullName evidence="9">Pantetheine-phosphate adenylyltransferase</fullName>
        <shortName evidence="9">PPAT</shortName>
    </alternativeName>
</protein>
<feature type="binding site" evidence="9">
    <location>
        <position position="73"/>
    </location>
    <ligand>
        <name>substrate</name>
    </ligand>
</feature>
<dbReference type="InterPro" id="IPR004821">
    <property type="entry name" value="Cyt_trans-like"/>
</dbReference>
<feature type="binding site" evidence="9">
    <location>
        <begin position="123"/>
        <end position="129"/>
    </location>
    <ligand>
        <name>ATP</name>
        <dbReference type="ChEBI" id="CHEBI:30616"/>
    </ligand>
</feature>
<evidence type="ECO:0000256" key="6">
    <source>
        <dbReference type="ARBA" id="ARBA00022842"/>
    </source>
</evidence>
<comment type="subcellular location">
    <subcellularLocation>
        <location evidence="9">Cytoplasm</location>
    </subcellularLocation>
</comment>
<comment type="cofactor">
    <cofactor evidence="9">
        <name>Mg(2+)</name>
        <dbReference type="ChEBI" id="CHEBI:18420"/>
    </cofactor>
</comment>
<keyword evidence="6 9" id="KW-0460">Magnesium</keyword>
<feature type="binding site" evidence="9">
    <location>
        <position position="41"/>
    </location>
    <ligand>
        <name>substrate</name>
    </ligand>
</feature>
<dbReference type="GO" id="GO:0015937">
    <property type="term" value="P:coenzyme A biosynthetic process"/>
    <property type="evidence" value="ECO:0007669"/>
    <property type="project" value="UniProtKB-UniRule"/>
</dbReference>
<feature type="binding site" evidence="9">
    <location>
        <position position="98"/>
    </location>
    <ligand>
        <name>ATP</name>
        <dbReference type="ChEBI" id="CHEBI:30616"/>
    </ligand>
</feature>
<evidence type="ECO:0000313" key="11">
    <source>
        <dbReference type="EMBL" id="HIY73960.1"/>
    </source>
</evidence>
<dbReference type="GO" id="GO:0004595">
    <property type="term" value="F:pantetheine-phosphate adenylyltransferase activity"/>
    <property type="evidence" value="ECO:0007669"/>
    <property type="project" value="UniProtKB-UniRule"/>
</dbReference>
<evidence type="ECO:0000259" key="10">
    <source>
        <dbReference type="Pfam" id="PF01467"/>
    </source>
</evidence>
<comment type="subunit">
    <text evidence="9">Homohexamer.</text>
</comment>
<feature type="binding site" evidence="9">
    <location>
        <begin position="9"/>
        <end position="10"/>
    </location>
    <ligand>
        <name>ATP</name>
        <dbReference type="ChEBI" id="CHEBI:30616"/>
    </ligand>
</feature>
<keyword evidence="5 9" id="KW-0067">ATP-binding</keyword>
<feature type="binding site" evidence="9">
    <location>
        <position position="9"/>
    </location>
    <ligand>
        <name>substrate</name>
    </ligand>
</feature>
<name>A0A9D1Z646_9FIRM</name>
<dbReference type="AlphaFoldDB" id="A0A9D1Z646"/>
<dbReference type="InterPro" id="IPR001980">
    <property type="entry name" value="PPAT"/>
</dbReference>
<evidence type="ECO:0000256" key="2">
    <source>
        <dbReference type="ARBA" id="ARBA00022679"/>
    </source>
</evidence>
<keyword evidence="1 9" id="KW-0963">Cytoplasm</keyword>
<organism evidence="11 12">
    <name type="scientific">Candidatus Intestinimonas merdavium</name>
    <dbReference type="NCBI Taxonomy" id="2838622"/>
    <lineage>
        <taxon>Bacteria</taxon>
        <taxon>Bacillati</taxon>
        <taxon>Bacillota</taxon>
        <taxon>Clostridia</taxon>
        <taxon>Eubacteriales</taxon>
        <taxon>Intestinimonas</taxon>
    </lineage>
</organism>
<evidence type="ECO:0000256" key="7">
    <source>
        <dbReference type="ARBA" id="ARBA00022993"/>
    </source>
</evidence>
<dbReference type="Pfam" id="PF01467">
    <property type="entry name" value="CTP_transf_like"/>
    <property type="match status" value="1"/>
</dbReference>
<feature type="domain" description="Cytidyltransferase-like" evidence="10">
    <location>
        <begin position="5"/>
        <end position="133"/>
    </location>
</feature>
<feature type="binding site" evidence="9">
    <location>
        <begin position="88"/>
        <end position="90"/>
    </location>
    <ligand>
        <name>ATP</name>
        <dbReference type="ChEBI" id="CHEBI:30616"/>
    </ligand>
</feature>
<evidence type="ECO:0000313" key="12">
    <source>
        <dbReference type="Proteomes" id="UP000886824"/>
    </source>
</evidence>
<dbReference type="CDD" id="cd02163">
    <property type="entry name" value="PPAT"/>
    <property type="match status" value="1"/>
</dbReference>
<keyword evidence="2 9" id="KW-0808">Transferase</keyword>
<keyword evidence="3 9" id="KW-0548">Nucleotidyltransferase</keyword>
<evidence type="ECO:0000256" key="9">
    <source>
        <dbReference type="HAMAP-Rule" id="MF_00151"/>
    </source>
</evidence>
<accession>A0A9D1Z646</accession>
<evidence type="ECO:0000256" key="3">
    <source>
        <dbReference type="ARBA" id="ARBA00022695"/>
    </source>
</evidence>
<comment type="pathway">
    <text evidence="9">Cofactor biosynthesis; coenzyme A biosynthesis; CoA from (R)-pantothenate: step 4/5.</text>
</comment>
<dbReference type="PANTHER" id="PTHR21342:SF1">
    <property type="entry name" value="PHOSPHOPANTETHEINE ADENYLYLTRANSFERASE"/>
    <property type="match status" value="1"/>
</dbReference>
<keyword evidence="4 9" id="KW-0547">Nucleotide-binding</keyword>
<dbReference type="NCBIfam" id="TIGR00125">
    <property type="entry name" value="cyt_tran_rel"/>
    <property type="match status" value="1"/>
</dbReference>
<evidence type="ECO:0000256" key="5">
    <source>
        <dbReference type="ARBA" id="ARBA00022840"/>
    </source>
</evidence>
<gene>
    <name evidence="9 11" type="primary">coaD</name>
    <name evidence="11" type="ORF">H9826_08325</name>
</gene>
<comment type="caution">
    <text evidence="11">The sequence shown here is derived from an EMBL/GenBank/DDBJ whole genome shotgun (WGS) entry which is preliminary data.</text>
</comment>
<dbReference type="GO" id="GO:0005737">
    <property type="term" value="C:cytoplasm"/>
    <property type="evidence" value="ECO:0007669"/>
    <property type="project" value="UniProtKB-SubCell"/>
</dbReference>
<evidence type="ECO:0000256" key="8">
    <source>
        <dbReference type="ARBA" id="ARBA00029346"/>
    </source>
</evidence>
<evidence type="ECO:0000256" key="1">
    <source>
        <dbReference type="ARBA" id="ARBA00022490"/>
    </source>
</evidence>
<reference evidence="11" key="1">
    <citation type="journal article" date="2021" name="PeerJ">
        <title>Extensive microbial diversity within the chicken gut microbiome revealed by metagenomics and culture.</title>
        <authorList>
            <person name="Gilroy R."/>
            <person name="Ravi A."/>
            <person name="Getino M."/>
            <person name="Pursley I."/>
            <person name="Horton D.L."/>
            <person name="Alikhan N.F."/>
            <person name="Baker D."/>
            <person name="Gharbi K."/>
            <person name="Hall N."/>
            <person name="Watson M."/>
            <person name="Adriaenssens E.M."/>
            <person name="Foster-Nyarko E."/>
            <person name="Jarju S."/>
            <person name="Secka A."/>
            <person name="Antonio M."/>
            <person name="Oren A."/>
            <person name="Chaudhuri R.R."/>
            <person name="La Ragione R."/>
            <person name="Hildebrand F."/>
            <person name="Pallen M.J."/>
        </authorList>
    </citation>
    <scope>NUCLEOTIDE SEQUENCE</scope>
    <source>
        <strain evidence="11">CHK33-7979</strain>
    </source>
</reference>
<comment type="catalytic activity">
    <reaction evidence="8 9">
        <text>(R)-4'-phosphopantetheine + ATP + H(+) = 3'-dephospho-CoA + diphosphate</text>
        <dbReference type="Rhea" id="RHEA:19801"/>
        <dbReference type="ChEBI" id="CHEBI:15378"/>
        <dbReference type="ChEBI" id="CHEBI:30616"/>
        <dbReference type="ChEBI" id="CHEBI:33019"/>
        <dbReference type="ChEBI" id="CHEBI:57328"/>
        <dbReference type="ChEBI" id="CHEBI:61723"/>
        <dbReference type="EC" id="2.7.7.3"/>
    </reaction>
</comment>
<reference evidence="11" key="2">
    <citation type="submission" date="2021-04" db="EMBL/GenBank/DDBJ databases">
        <authorList>
            <person name="Gilroy R."/>
        </authorList>
    </citation>
    <scope>NUCLEOTIDE SEQUENCE</scope>
    <source>
        <strain evidence="11">CHK33-7979</strain>
    </source>
</reference>
<feature type="binding site" evidence="9">
    <location>
        <position position="17"/>
    </location>
    <ligand>
        <name>ATP</name>
        <dbReference type="ChEBI" id="CHEBI:30616"/>
    </ligand>
</feature>
<dbReference type="PRINTS" id="PR01020">
    <property type="entry name" value="LPSBIOSNTHSS"/>
</dbReference>
<dbReference type="Gene3D" id="3.40.50.620">
    <property type="entry name" value="HUPs"/>
    <property type="match status" value="1"/>
</dbReference>
<dbReference type="PANTHER" id="PTHR21342">
    <property type="entry name" value="PHOSPHOPANTETHEINE ADENYLYLTRANSFERASE"/>
    <property type="match status" value="1"/>
</dbReference>
<dbReference type="EMBL" id="DXCX01000085">
    <property type="protein sequence ID" value="HIY73960.1"/>
    <property type="molecule type" value="Genomic_DNA"/>
</dbReference>
<dbReference type="GO" id="GO:0005524">
    <property type="term" value="F:ATP binding"/>
    <property type="evidence" value="ECO:0007669"/>
    <property type="project" value="UniProtKB-KW"/>
</dbReference>
<proteinExistence type="inferred from homology"/>
<dbReference type="NCBIfam" id="TIGR01510">
    <property type="entry name" value="coaD_prev_kdtB"/>
    <property type="match status" value="1"/>
</dbReference>
<keyword evidence="7 9" id="KW-0173">Coenzyme A biosynthesis</keyword>
<dbReference type="InterPro" id="IPR014729">
    <property type="entry name" value="Rossmann-like_a/b/a_fold"/>
</dbReference>
<sequence length="164" mass="18809">MKTAIYPGSFDPITLGHLNIIKRAALCFDKLIVCVMVNSQKNGLFTPDERVELIRRVVCQLPNVEVDASSVLLAEYARRRRARVIVKGLRAVSDFESEVQMAVVNRKLNPNVDTMFLPSNEKYTYLSSTVVKEMVRYGVELSDFIPREIIEDVKKKMNDSRRDR</sequence>
<dbReference type="SUPFAM" id="SSF52374">
    <property type="entry name" value="Nucleotidylyl transferase"/>
    <property type="match status" value="1"/>
</dbReference>
<dbReference type="Proteomes" id="UP000886824">
    <property type="component" value="Unassembled WGS sequence"/>
</dbReference>
<feature type="binding site" evidence="9">
    <location>
        <position position="87"/>
    </location>
    <ligand>
        <name>substrate</name>
    </ligand>
</feature>
<feature type="site" description="Transition state stabilizer" evidence="9">
    <location>
        <position position="17"/>
    </location>
</feature>
<dbReference type="EC" id="2.7.7.3" evidence="9"/>
<comment type="function">
    <text evidence="9">Reversibly transfers an adenylyl group from ATP to 4'-phosphopantetheine, yielding dephospho-CoA (dPCoA) and pyrophosphate.</text>
</comment>
<comment type="similarity">
    <text evidence="9">Belongs to the bacterial CoaD family.</text>
</comment>
<dbReference type="HAMAP" id="MF_00151">
    <property type="entry name" value="PPAT_bact"/>
    <property type="match status" value="1"/>
</dbReference>
<evidence type="ECO:0000256" key="4">
    <source>
        <dbReference type="ARBA" id="ARBA00022741"/>
    </source>
</evidence>